<dbReference type="Pfam" id="PF20826">
    <property type="entry name" value="PHD_5"/>
    <property type="match status" value="1"/>
</dbReference>
<feature type="compositionally biased region" description="Polar residues" evidence="8">
    <location>
        <begin position="240"/>
        <end position="252"/>
    </location>
</feature>
<dbReference type="InterPro" id="IPR019787">
    <property type="entry name" value="Znf_PHD-finger"/>
</dbReference>
<dbReference type="InterPro" id="IPR003618">
    <property type="entry name" value="TFIIS_cen_dom"/>
</dbReference>
<dbReference type="GO" id="GO:0001139">
    <property type="term" value="F:RNA polymerase II complex recruiting activity"/>
    <property type="evidence" value="ECO:0007669"/>
    <property type="project" value="TreeGrafter"/>
</dbReference>
<keyword evidence="6" id="KW-0862">Zinc</keyword>
<evidence type="ECO:0000313" key="12">
    <source>
        <dbReference type="Proteomes" id="UP000664169"/>
    </source>
</evidence>
<dbReference type="InterPro" id="IPR019786">
    <property type="entry name" value="Zinc_finger_PHD-type_CS"/>
</dbReference>
<feature type="domain" description="PHD-type" evidence="9">
    <location>
        <begin position="65"/>
        <end position="119"/>
    </location>
</feature>
<sequence length="837" mass="92747">MADEPRRSGRATKGQHHKNSEEPLEIPALVVPPPPVKNQGKKGKAKGKGAKKVQEIEEEEEPEAIIRCICGYVEEDPNDKRAMICCDKCSAWQHNVCMGLPEDEDEMPAEYYCEQCRPQDHQETVLALKRGQRIWEVRQSEHERQEEEERQRKKGGRKGRKSKGAKPVEPVEAGTRDSPPLIEQSPPQALPVQTNEKAETGRKRKIQDDAAVVDSAEQPIANKTRKVSTSTDNKGHRRQSSSAQVKGNTKQVELQTELVEKIEDLHNRVRQRAAGAFVKTFEQISQQAIDEGAFKLPKGQTKETYSLSLGLNVEFCLYINLWGHGAEPNPTYSEKMRVILHNIKANPELRDNLLTQSLSPGELTEMSSDEMASTELQAEKAQIIRETEKQHILLPEIAPKFRKTHKGDELIEDSSHQFVNVEAVPQLSTRIHEQITKEESPDRMGSHSPTAFQPASFKPSSRPLTVDTQGRRRSTMDRKSSSGFDMNNVWSSVDSPSASRPLATPSTPGIRGPGAKADPEIDELLGPEDQEEPYSPMDYSMEPGMIWRGNLVMPTVAQFRASAKYAAGANLESRYPWTDLIGKVLWVEGRIVGNIASDYICNLRFSKTTDVSVITLVAEDNDKDQDGFSKLFEYFTTRNRWGVGKSPLAHTRDVYVIPLDAGDAPKPEFLNLLEDSNVPDNRTERMLLVVYIIKLTTTTSQEATGLQHGTNGASHASPDDAAAQSTSNISLSNVPNTAESSTTSGEPPKTGIEAAEFVLGKEFITAPTVKMILAQAPNCGQEHFTHIRHCYQEDPRTMDDWELLVAALTARAEKRDIEEAAAAAKQAQATATGAAVA</sequence>
<dbReference type="InterPro" id="IPR012921">
    <property type="entry name" value="SPOC_C"/>
</dbReference>
<dbReference type="OrthoDB" id="79252at2759"/>
<feature type="compositionally biased region" description="Polar residues" evidence="8">
    <location>
        <begin position="723"/>
        <end position="745"/>
    </location>
</feature>
<proteinExistence type="inferred from homology"/>
<dbReference type="PANTHER" id="PTHR11477:SF11">
    <property type="entry name" value="TRANSCRIPTION FACTOR BYE1"/>
    <property type="match status" value="1"/>
</dbReference>
<dbReference type="GO" id="GO:0006362">
    <property type="term" value="P:transcription elongation by RNA polymerase I"/>
    <property type="evidence" value="ECO:0007669"/>
    <property type="project" value="TreeGrafter"/>
</dbReference>
<dbReference type="PROSITE" id="PS50016">
    <property type="entry name" value="ZF_PHD_2"/>
    <property type="match status" value="1"/>
</dbReference>
<dbReference type="Pfam" id="PF07744">
    <property type="entry name" value="SPOC"/>
    <property type="match status" value="1"/>
</dbReference>
<feature type="domain" description="TFIIS central" evidence="10">
    <location>
        <begin position="269"/>
        <end position="399"/>
    </location>
</feature>
<dbReference type="Pfam" id="PF23257">
    <property type="entry name" value="DUF7071"/>
    <property type="match status" value="1"/>
</dbReference>
<evidence type="ECO:0000256" key="2">
    <source>
        <dbReference type="ARBA" id="ARBA00011050"/>
    </source>
</evidence>
<dbReference type="SUPFAM" id="SSF46942">
    <property type="entry name" value="Elongation factor TFIIS domain 2"/>
    <property type="match status" value="1"/>
</dbReference>
<keyword evidence="12" id="KW-1185">Reference proteome</keyword>
<feature type="compositionally biased region" description="Basic residues" evidence="8">
    <location>
        <begin position="152"/>
        <end position="164"/>
    </location>
</feature>
<evidence type="ECO:0000256" key="1">
    <source>
        <dbReference type="ARBA" id="ARBA00002311"/>
    </source>
</evidence>
<feature type="compositionally biased region" description="Polar residues" evidence="8">
    <location>
        <begin position="481"/>
        <end position="498"/>
    </location>
</feature>
<organism evidence="11 12">
    <name type="scientific">Gomphillus americanus</name>
    <dbReference type="NCBI Taxonomy" id="1940652"/>
    <lineage>
        <taxon>Eukaryota</taxon>
        <taxon>Fungi</taxon>
        <taxon>Dikarya</taxon>
        <taxon>Ascomycota</taxon>
        <taxon>Pezizomycotina</taxon>
        <taxon>Lecanoromycetes</taxon>
        <taxon>OSLEUM clade</taxon>
        <taxon>Ostropomycetidae</taxon>
        <taxon>Ostropales</taxon>
        <taxon>Graphidaceae</taxon>
        <taxon>Gomphilloideae</taxon>
        <taxon>Gomphillus</taxon>
    </lineage>
</organism>
<dbReference type="SUPFAM" id="SSF57903">
    <property type="entry name" value="FYVE/PHD zinc finger"/>
    <property type="match status" value="1"/>
</dbReference>
<comment type="function">
    <text evidence="1">Negative regulator of transcription elongation.</text>
</comment>
<evidence type="ECO:0000256" key="5">
    <source>
        <dbReference type="ARBA" id="ARBA00022771"/>
    </source>
</evidence>
<evidence type="ECO:0000259" key="9">
    <source>
        <dbReference type="PROSITE" id="PS50016"/>
    </source>
</evidence>
<dbReference type="InterPro" id="IPR036575">
    <property type="entry name" value="TFIIS_cen_dom_sf"/>
</dbReference>
<evidence type="ECO:0000313" key="11">
    <source>
        <dbReference type="EMBL" id="CAF9909481.1"/>
    </source>
</evidence>
<dbReference type="Gene3D" id="1.10.472.30">
    <property type="entry name" value="Transcription elongation factor S-II, central domain"/>
    <property type="match status" value="1"/>
</dbReference>
<feature type="region of interest" description="Disordered" evidence="8">
    <location>
        <begin position="436"/>
        <end position="520"/>
    </location>
</feature>
<keyword evidence="5 7" id="KW-0863">Zinc-finger</keyword>
<dbReference type="Gene3D" id="3.30.40.10">
    <property type="entry name" value="Zinc/RING finger domain, C3HC4 (zinc finger)"/>
    <property type="match status" value="1"/>
</dbReference>
<feature type="compositionally biased region" description="Basic residues" evidence="8">
    <location>
        <begin position="8"/>
        <end position="17"/>
    </location>
</feature>
<name>A0A8H3EMQ1_9LECA</name>
<feature type="compositionally biased region" description="Basic and acidic residues" evidence="8">
    <location>
        <begin position="436"/>
        <end position="445"/>
    </location>
</feature>
<dbReference type="GO" id="GO:0008270">
    <property type="term" value="F:zinc ion binding"/>
    <property type="evidence" value="ECO:0007669"/>
    <property type="project" value="UniProtKB-KW"/>
</dbReference>
<dbReference type="InterPro" id="IPR055499">
    <property type="entry name" value="DUF7071"/>
</dbReference>
<feature type="compositionally biased region" description="Polar residues" evidence="8">
    <location>
        <begin position="702"/>
        <end position="714"/>
    </location>
</feature>
<feature type="compositionally biased region" description="Basic and acidic residues" evidence="8">
    <location>
        <begin position="139"/>
        <end position="151"/>
    </location>
</feature>
<feature type="region of interest" description="Disordered" evidence="8">
    <location>
        <begin position="702"/>
        <end position="750"/>
    </location>
</feature>
<dbReference type="PANTHER" id="PTHR11477">
    <property type="entry name" value="TRANSCRIPTION FACTOR S-II ZINC FINGER DOMAIN-CONTAINING PROTEIN"/>
    <property type="match status" value="1"/>
</dbReference>
<feature type="region of interest" description="Disordered" evidence="8">
    <location>
        <begin position="139"/>
        <end position="252"/>
    </location>
</feature>
<dbReference type="PROSITE" id="PS01359">
    <property type="entry name" value="ZF_PHD_1"/>
    <property type="match status" value="1"/>
</dbReference>
<evidence type="ECO:0000256" key="7">
    <source>
        <dbReference type="PROSITE-ProRule" id="PRU00146"/>
    </source>
</evidence>
<dbReference type="InterPro" id="IPR011011">
    <property type="entry name" value="Znf_FYVE_PHD"/>
</dbReference>
<dbReference type="AlphaFoldDB" id="A0A8H3EMQ1"/>
<evidence type="ECO:0000256" key="6">
    <source>
        <dbReference type="ARBA" id="ARBA00022833"/>
    </source>
</evidence>
<dbReference type="InterPro" id="IPR001965">
    <property type="entry name" value="Znf_PHD"/>
</dbReference>
<dbReference type="PROSITE" id="PS51321">
    <property type="entry name" value="TFIIS_CENTRAL"/>
    <property type="match status" value="1"/>
</dbReference>
<comment type="similarity">
    <text evidence="2">Belongs to the BYE1 family.</text>
</comment>
<dbReference type="GO" id="GO:0005634">
    <property type="term" value="C:nucleus"/>
    <property type="evidence" value="ECO:0007669"/>
    <property type="project" value="TreeGrafter"/>
</dbReference>
<evidence type="ECO:0000256" key="4">
    <source>
        <dbReference type="ARBA" id="ARBA00022723"/>
    </source>
</evidence>
<dbReference type="InterPro" id="IPR013083">
    <property type="entry name" value="Znf_RING/FYVE/PHD"/>
</dbReference>
<feature type="compositionally biased region" description="Polar residues" evidence="8">
    <location>
        <begin position="447"/>
        <end position="468"/>
    </location>
</feature>
<dbReference type="SMART" id="SM00510">
    <property type="entry name" value="TFS2M"/>
    <property type="match status" value="1"/>
</dbReference>
<dbReference type="CDD" id="cd21538">
    <property type="entry name" value="SPOC_TFIIS"/>
    <property type="match status" value="1"/>
</dbReference>
<comment type="caution">
    <text evidence="11">The sequence shown here is derived from an EMBL/GenBank/DDBJ whole genome shotgun (WGS) entry which is preliminary data.</text>
</comment>
<dbReference type="Proteomes" id="UP000664169">
    <property type="component" value="Unassembled WGS sequence"/>
</dbReference>
<feature type="compositionally biased region" description="Basic residues" evidence="8">
    <location>
        <begin position="39"/>
        <end position="51"/>
    </location>
</feature>
<dbReference type="GO" id="GO:0031564">
    <property type="term" value="P:transcription antitermination"/>
    <property type="evidence" value="ECO:0007669"/>
    <property type="project" value="TreeGrafter"/>
</dbReference>
<keyword evidence="4" id="KW-0479">Metal-binding</keyword>
<evidence type="ECO:0000259" key="10">
    <source>
        <dbReference type="PROSITE" id="PS51321"/>
    </source>
</evidence>
<accession>A0A8H3EMQ1</accession>
<evidence type="ECO:0000256" key="8">
    <source>
        <dbReference type="SAM" id="MobiDB-lite"/>
    </source>
</evidence>
<dbReference type="EMBL" id="CAJPDQ010000005">
    <property type="protein sequence ID" value="CAF9909481.1"/>
    <property type="molecule type" value="Genomic_DNA"/>
</dbReference>
<feature type="compositionally biased region" description="Polar residues" evidence="8">
    <location>
        <begin position="185"/>
        <end position="195"/>
    </location>
</feature>
<reference evidence="11" key="1">
    <citation type="submission" date="2021-03" db="EMBL/GenBank/DDBJ databases">
        <authorList>
            <person name="Tagirdzhanova G."/>
        </authorList>
    </citation>
    <scope>NUCLEOTIDE SEQUENCE</scope>
</reference>
<dbReference type="SMART" id="SM00249">
    <property type="entry name" value="PHD"/>
    <property type="match status" value="1"/>
</dbReference>
<protein>
    <recommendedName>
        <fullName evidence="3">Transcription factor BYE1</fullName>
    </recommendedName>
</protein>
<dbReference type="CDD" id="cd15550">
    <property type="entry name" value="PHD_MLL5"/>
    <property type="match status" value="1"/>
</dbReference>
<dbReference type="GO" id="GO:0031440">
    <property type="term" value="P:regulation of mRNA 3'-end processing"/>
    <property type="evidence" value="ECO:0007669"/>
    <property type="project" value="TreeGrafter"/>
</dbReference>
<dbReference type="GO" id="GO:0006368">
    <property type="term" value="P:transcription elongation by RNA polymerase II"/>
    <property type="evidence" value="ECO:0007669"/>
    <property type="project" value="TreeGrafter"/>
</dbReference>
<dbReference type="Pfam" id="PF07500">
    <property type="entry name" value="TFIIS_M"/>
    <property type="match status" value="1"/>
</dbReference>
<evidence type="ECO:0000256" key="3">
    <source>
        <dbReference type="ARBA" id="ARBA00021616"/>
    </source>
</evidence>
<dbReference type="GO" id="GO:0000977">
    <property type="term" value="F:RNA polymerase II transcription regulatory region sequence-specific DNA binding"/>
    <property type="evidence" value="ECO:0007669"/>
    <property type="project" value="TreeGrafter"/>
</dbReference>
<gene>
    <name evidence="11" type="ORF">GOMPHAMPRED_006774</name>
</gene>
<feature type="region of interest" description="Disordered" evidence="8">
    <location>
        <begin position="1"/>
        <end position="59"/>
    </location>
</feature>